<dbReference type="PANTHER" id="PTHR30203:SF24">
    <property type="entry name" value="BLR4935 PROTEIN"/>
    <property type="match status" value="1"/>
</dbReference>
<proteinExistence type="inferred from homology"/>
<comment type="similarity">
    <text evidence="1">Belongs to the outer membrane factor (OMF) (TC 1.B.17) family.</text>
</comment>
<keyword evidence="5" id="KW-1185">Reference proteome</keyword>
<dbReference type="RefSeq" id="WP_373656071.1">
    <property type="nucleotide sequence ID" value="NZ_JBGUAW010000007.1"/>
</dbReference>
<evidence type="ECO:0000256" key="1">
    <source>
        <dbReference type="ARBA" id="ARBA00007613"/>
    </source>
</evidence>
<reference evidence="4 5" key="1">
    <citation type="submission" date="2024-08" db="EMBL/GenBank/DDBJ databases">
        <title>Whole-genome sequencing of halo(alkali)philic microorganisms from hypersaline lakes.</title>
        <authorList>
            <person name="Sorokin D.Y."/>
            <person name="Merkel A.Y."/>
            <person name="Messina E."/>
            <person name="Yakimov M."/>
        </authorList>
    </citation>
    <scope>NUCLEOTIDE SEQUENCE [LARGE SCALE GENOMIC DNA]</scope>
    <source>
        <strain evidence="4 5">Cl-TMA</strain>
    </source>
</reference>
<evidence type="ECO:0000313" key="4">
    <source>
        <dbReference type="EMBL" id="MFA9461283.1"/>
    </source>
</evidence>
<protein>
    <submittedName>
        <fullName evidence="4">TolC family protein</fullName>
    </submittedName>
</protein>
<dbReference type="InterPro" id="IPR003423">
    <property type="entry name" value="OMP_efflux"/>
</dbReference>
<keyword evidence="3" id="KW-0732">Signal</keyword>
<name>A0ABV4TVL7_9GAMM</name>
<dbReference type="Gene3D" id="1.20.1600.10">
    <property type="entry name" value="Outer membrane efflux proteins (OEP)"/>
    <property type="match status" value="1"/>
</dbReference>
<accession>A0ABV4TVL7</accession>
<gene>
    <name evidence="4" type="ORF">ACERLL_10645</name>
</gene>
<dbReference type="PANTHER" id="PTHR30203">
    <property type="entry name" value="OUTER MEMBRANE CATION EFFLUX PROTEIN"/>
    <property type="match status" value="1"/>
</dbReference>
<dbReference type="SUPFAM" id="SSF56954">
    <property type="entry name" value="Outer membrane efflux proteins (OEP)"/>
    <property type="match status" value="1"/>
</dbReference>
<feature type="signal peptide" evidence="3">
    <location>
        <begin position="1"/>
        <end position="18"/>
    </location>
</feature>
<feature type="chain" id="PRO_5047026788" evidence="3">
    <location>
        <begin position="19"/>
        <end position="425"/>
    </location>
</feature>
<evidence type="ECO:0000256" key="3">
    <source>
        <dbReference type="SAM" id="SignalP"/>
    </source>
</evidence>
<feature type="coiled-coil region" evidence="2">
    <location>
        <begin position="177"/>
        <end position="204"/>
    </location>
</feature>
<evidence type="ECO:0000256" key="2">
    <source>
        <dbReference type="SAM" id="Coils"/>
    </source>
</evidence>
<sequence>MRISLSLFLCLFAGSLAAAPAAGPVLTLERAESRSLQNHPSLADLEARIRGAERRAVAEGTLSDPRMSVGLSNVPTDTFALDQEPMTQVQVGLHQDFPAPGTLALRERRAQEKGEAYRWKRADTRAELVRRVRKAWLERFYLDRALAVVEENLALFEELLAIARSQYRVGKGLQQEVLLANLERDKLLDKRAELERRKATADSRLANLLAGREGRFRLPDALPELPDPPAREALAKGLADHPSVQSMEARIQRRRTGVDLAEKAYYPDMGVDFVYGHRPGSEPDGGAWADFVTARFRMSLPIFNQAKHDGMLAAALAERDALERQRRTMLLDLRSTARSKRAALEAARERVALFEDTILPESEQTVEASVAAYTTGRLGFLDLVRARIEDFQHQLDLWRLRVDAEQAKADLLYLAAGGKGAGHAD</sequence>
<dbReference type="EMBL" id="JBGUAW010000007">
    <property type="protein sequence ID" value="MFA9461283.1"/>
    <property type="molecule type" value="Genomic_DNA"/>
</dbReference>
<organism evidence="4 5">
    <name type="scientific">Thiohalorhabdus methylotrophus</name>
    <dbReference type="NCBI Taxonomy" id="3242694"/>
    <lineage>
        <taxon>Bacteria</taxon>
        <taxon>Pseudomonadati</taxon>
        <taxon>Pseudomonadota</taxon>
        <taxon>Gammaproteobacteria</taxon>
        <taxon>Thiohalorhabdales</taxon>
        <taxon>Thiohalorhabdaceae</taxon>
        <taxon>Thiohalorhabdus</taxon>
    </lineage>
</organism>
<evidence type="ECO:0000313" key="5">
    <source>
        <dbReference type="Proteomes" id="UP001575181"/>
    </source>
</evidence>
<dbReference type="Proteomes" id="UP001575181">
    <property type="component" value="Unassembled WGS sequence"/>
</dbReference>
<dbReference type="InterPro" id="IPR010131">
    <property type="entry name" value="MdtP/NodT-like"/>
</dbReference>
<dbReference type="Pfam" id="PF02321">
    <property type="entry name" value="OEP"/>
    <property type="match status" value="2"/>
</dbReference>
<keyword evidence="2" id="KW-0175">Coiled coil</keyword>
<comment type="caution">
    <text evidence="4">The sequence shown here is derived from an EMBL/GenBank/DDBJ whole genome shotgun (WGS) entry which is preliminary data.</text>
</comment>